<dbReference type="InterPro" id="IPR036291">
    <property type="entry name" value="NAD(P)-bd_dom_sf"/>
</dbReference>
<dbReference type="PRINTS" id="PR00081">
    <property type="entry name" value="GDHRDH"/>
</dbReference>
<dbReference type="PANTHER" id="PTHR44196">
    <property type="entry name" value="DEHYDROGENASE/REDUCTASE SDR FAMILY MEMBER 7B"/>
    <property type="match status" value="1"/>
</dbReference>
<evidence type="ECO:0000256" key="1">
    <source>
        <dbReference type="ARBA" id="ARBA00006484"/>
    </source>
</evidence>
<name>A0A1H1Y3Z9_9ACTN</name>
<evidence type="ECO:0000256" key="2">
    <source>
        <dbReference type="ARBA" id="ARBA00023002"/>
    </source>
</evidence>
<dbReference type="PANTHER" id="PTHR44196:SF1">
    <property type="entry name" value="DEHYDROGENASE_REDUCTASE SDR FAMILY MEMBER 7B"/>
    <property type="match status" value="1"/>
</dbReference>
<keyword evidence="2" id="KW-0560">Oxidoreductase</keyword>
<organism evidence="3 4">
    <name type="scientific">Friedmanniella luteola</name>
    <dbReference type="NCBI Taxonomy" id="546871"/>
    <lineage>
        <taxon>Bacteria</taxon>
        <taxon>Bacillati</taxon>
        <taxon>Actinomycetota</taxon>
        <taxon>Actinomycetes</taxon>
        <taxon>Propionibacteriales</taxon>
        <taxon>Nocardioidaceae</taxon>
        <taxon>Friedmanniella</taxon>
    </lineage>
</organism>
<dbReference type="STRING" id="546871.SAMN04488543_3179"/>
<evidence type="ECO:0000313" key="3">
    <source>
        <dbReference type="EMBL" id="SDT16144.1"/>
    </source>
</evidence>
<dbReference type="InterPro" id="IPR020904">
    <property type="entry name" value="Sc_DH/Rdtase_CS"/>
</dbReference>
<dbReference type="InterPro" id="IPR002347">
    <property type="entry name" value="SDR_fam"/>
</dbReference>
<gene>
    <name evidence="3" type="ORF">SAMN04488543_3179</name>
</gene>
<dbReference type="Proteomes" id="UP000199092">
    <property type="component" value="Chromosome I"/>
</dbReference>
<dbReference type="RefSeq" id="WP_091414010.1">
    <property type="nucleotide sequence ID" value="NZ_LT629749.1"/>
</dbReference>
<sequence length="248" mass="26014">MRTTGNTLFIPGATSGIGLGLARRFADAGNTVVVGGRRRAQLDAVVAEDPRLAAVEIDVTDPASVASAAAEVTRRFPAVDGLVIMAGIMQTEDLTSPDFLATAERTVATNLLGPLRLLSHFVPVLSRQPTATVMTVSSGLAFVPLPGTPTYSATKAAVHSLTESLRVQLAGTGVAVVELVPPAVQTGLMDRLAEDPTAMPLEAFLDEVMAILADQPDVEQVLVERVKPLRFAEVDGHYPAVLARLSGR</sequence>
<dbReference type="GO" id="GO:0016020">
    <property type="term" value="C:membrane"/>
    <property type="evidence" value="ECO:0007669"/>
    <property type="project" value="TreeGrafter"/>
</dbReference>
<dbReference type="OrthoDB" id="158573at2"/>
<evidence type="ECO:0000313" key="4">
    <source>
        <dbReference type="Proteomes" id="UP000199092"/>
    </source>
</evidence>
<reference evidence="3 4" key="1">
    <citation type="submission" date="2016-10" db="EMBL/GenBank/DDBJ databases">
        <authorList>
            <person name="de Groot N.N."/>
        </authorList>
    </citation>
    <scope>NUCLEOTIDE SEQUENCE [LARGE SCALE GENOMIC DNA]</scope>
    <source>
        <strain evidence="3 4">DSM 21741</strain>
    </source>
</reference>
<protein>
    <submittedName>
        <fullName evidence="3">Short-chain dehydrogenase involved in D-alanine esterification of teichoic acids</fullName>
    </submittedName>
</protein>
<keyword evidence="4" id="KW-1185">Reference proteome</keyword>
<dbReference type="Pfam" id="PF00106">
    <property type="entry name" value="adh_short"/>
    <property type="match status" value="1"/>
</dbReference>
<dbReference type="SUPFAM" id="SSF51735">
    <property type="entry name" value="NAD(P)-binding Rossmann-fold domains"/>
    <property type="match status" value="1"/>
</dbReference>
<dbReference type="Gene3D" id="3.40.50.720">
    <property type="entry name" value="NAD(P)-binding Rossmann-like Domain"/>
    <property type="match status" value="1"/>
</dbReference>
<dbReference type="PROSITE" id="PS00061">
    <property type="entry name" value="ADH_SHORT"/>
    <property type="match status" value="1"/>
</dbReference>
<proteinExistence type="inferred from homology"/>
<dbReference type="AlphaFoldDB" id="A0A1H1Y3Z9"/>
<comment type="similarity">
    <text evidence="1">Belongs to the short-chain dehydrogenases/reductases (SDR) family.</text>
</comment>
<dbReference type="EMBL" id="LT629749">
    <property type="protein sequence ID" value="SDT16144.1"/>
    <property type="molecule type" value="Genomic_DNA"/>
</dbReference>
<dbReference type="GO" id="GO:0016491">
    <property type="term" value="F:oxidoreductase activity"/>
    <property type="evidence" value="ECO:0007669"/>
    <property type="project" value="UniProtKB-KW"/>
</dbReference>
<accession>A0A1H1Y3Z9</accession>